<dbReference type="PANTHER" id="PTHR42784:SF1">
    <property type="entry name" value="PYRANOSE 2-OXIDASE"/>
    <property type="match status" value="1"/>
</dbReference>
<proteinExistence type="inferred from homology"/>
<name>A0ABP4T4D0_9MICO</name>
<reference evidence="9" key="1">
    <citation type="journal article" date="2019" name="Int. J. Syst. Evol. Microbiol.">
        <title>The Global Catalogue of Microorganisms (GCM) 10K type strain sequencing project: providing services to taxonomists for standard genome sequencing and annotation.</title>
        <authorList>
            <consortium name="The Broad Institute Genomics Platform"/>
            <consortium name="The Broad Institute Genome Sequencing Center for Infectious Disease"/>
            <person name="Wu L."/>
            <person name="Ma J."/>
        </authorList>
    </citation>
    <scope>NUCLEOTIDE SEQUENCE [LARGE SCALE GENOMIC DNA]</scope>
    <source>
        <strain evidence="9">JCM 15575</strain>
    </source>
</reference>
<protein>
    <submittedName>
        <fullName evidence="8">GMC family oxidoreductase</fullName>
    </submittedName>
</protein>
<accession>A0ABP4T4D0</accession>
<dbReference type="InterPro" id="IPR007867">
    <property type="entry name" value="GMC_OxRtase_C"/>
</dbReference>
<evidence type="ECO:0000259" key="7">
    <source>
        <dbReference type="Pfam" id="PF05199"/>
    </source>
</evidence>
<evidence type="ECO:0000256" key="5">
    <source>
        <dbReference type="ARBA" id="ARBA00023002"/>
    </source>
</evidence>
<evidence type="ECO:0000256" key="4">
    <source>
        <dbReference type="ARBA" id="ARBA00022827"/>
    </source>
</evidence>
<evidence type="ECO:0000313" key="8">
    <source>
        <dbReference type="EMBL" id="GAA1682131.1"/>
    </source>
</evidence>
<evidence type="ECO:0000256" key="1">
    <source>
        <dbReference type="ARBA" id="ARBA00001974"/>
    </source>
</evidence>
<comment type="cofactor">
    <cofactor evidence="1">
        <name>FAD</name>
        <dbReference type="ChEBI" id="CHEBI:57692"/>
    </cofactor>
</comment>
<keyword evidence="4" id="KW-0274">FAD</keyword>
<dbReference type="PRINTS" id="PR00411">
    <property type="entry name" value="PNDRDTASEI"/>
</dbReference>
<dbReference type="Gene3D" id="3.50.50.60">
    <property type="entry name" value="FAD/NAD(P)-binding domain"/>
    <property type="match status" value="2"/>
</dbReference>
<feature type="domain" description="Glucose-methanol-choline oxidoreductase C-terminal" evidence="7">
    <location>
        <begin position="342"/>
        <end position="461"/>
    </location>
</feature>
<dbReference type="InterPro" id="IPR051473">
    <property type="entry name" value="P2Ox-like"/>
</dbReference>
<dbReference type="InterPro" id="IPR036188">
    <property type="entry name" value="FAD/NAD-bd_sf"/>
</dbReference>
<comment type="caution">
    <text evidence="8">The sequence shown here is derived from an EMBL/GenBank/DDBJ whole genome shotgun (WGS) entry which is preliminary data.</text>
</comment>
<dbReference type="Pfam" id="PF05199">
    <property type="entry name" value="GMC_oxred_C"/>
    <property type="match status" value="1"/>
</dbReference>
<keyword evidence="5" id="KW-0560">Oxidoreductase</keyword>
<feature type="region of interest" description="Disordered" evidence="6">
    <location>
        <begin position="31"/>
        <end position="56"/>
    </location>
</feature>
<dbReference type="EMBL" id="BAAAPK010000001">
    <property type="protein sequence ID" value="GAA1682131.1"/>
    <property type="molecule type" value="Genomic_DNA"/>
</dbReference>
<organism evidence="8 9">
    <name type="scientific">Microbacterium lacus</name>
    <dbReference type="NCBI Taxonomy" id="415217"/>
    <lineage>
        <taxon>Bacteria</taxon>
        <taxon>Bacillati</taxon>
        <taxon>Actinomycetota</taxon>
        <taxon>Actinomycetes</taxon>
        <taxon>Micrococcales</taxon>
        <taxon>Microbacteriaceae</taxon>
        <taxon>Microbacterium</taxon>
    </lineage>
</organism>
<comment type="similarity">
    <text evidence="2">Belongs to the GMC oxidoreductase family.</text>
</comment>
<dbReference type="SUPFAM" id="SSF51905">
    <property type="entry name" value="FAD/NAD(P)-binding domain"/>
    <property type="match status" value="1"/>
</dbReference>
<evidence type="ECO:0000313" key="9">
    <source>
        <dbReference type="Proteomes" id="UP001500596"/>
    </source>
</evidence>
<dbReference type="SUPFAM" id="SSF54373">
    <property type="entry name" value="FAD-linked reductases, C-terminal domain"/>
    <property type="match status" value="1"/>
</dbReference>
<evidence type="ECO:0000256" key="6">
    <source>
        <dbReference type="SAM" id="MobiDB-lite"/>
    </source>
</evidence>
<dbReference type="PANTHER" id="PTHR42784">
    <property type="entry name" value="PYRANOSE 2-OXIDASE"/>
    <property type="match status" value="1"/>
</dbReference>
<gene>
    <name evidence="8" type="ORF">GCM10009807_27570</name>
</gene>
<sequence length="473" mass="49604">MPDVVVVGLGPAGVVAARELARAGHRVLALQPDAQPSGRAPLAAPPPTLRTRPDEEALLQPAPPAGLDGVGGSKRLAAAQAYRLEEWSFRMRSETVQRYGAAAAADLADWPIVAADLDMWYARVEDATGVAPRAPTPWTDRMHSAAARLGWHPFPAPAAASPDISPLLAGTGVEIVRATATVVQQGPTGAVAGVEYVDGDGITGVIACGAVVVAASVLPTVRLLLLSGLTAAGHVGRWLLSHNTFVVHGDFAGIDLRRRDGGPASAVAVAEFEGDRFDHTGLGFVGGSLLQAAMTGPWSTARLDAATAGLSRRTTGNVDAATWVRAHHRSIGTVWGQPDQVPRADNIVDLDPVHRDPAGRPVARMTFSLADDDRRRWWFLADRAAEWLDAAGARTTWRAPLQPQPLGTHLYGGVRMGADPATSVVDSYGRFHGVPGLVVVGSSTFPSTGGRGPVETIEALAWRAAARLADDLR</sequence>
<dbReference type="RefSeq" id="WP_344055461.1">
    <property type="nucleotide sequence ID" value="NZ_BAAAPK010000001.1"/>
</dbReference>
<keyword evidence="9" id="KW-1185">Reference proteome</keyword>
<evidence type="ECO:0000256" key="3">
    <source>
        <dbReference type="ARBA" id="ARBA00022630"/>
    </source>
</evidence>
<dbReference type="Proteomes" id="UP001500596">
    <property type="component" value="Unassembled WGS sequence"/>
</dbReference>
<keyword evidence="3" id="KW-0285">Flavoprotein</keyword>
<evidence type="ECO:0000256" key="2">
    <source>
        <dbReference type="ARBA" id="ARBA00010790"/>
    </source>
</evidence>